<dbReference type="AlphaFoldDB" id="A0A0A0EI62"/>
<feature type="domain" description="ChsH2 rubredoxin-like zinc ribbon" evidence="1">
    <location>
        <begin position="34"/>
        <end position="68"/>
    </location>
</feature>
<dbReference type="InterPro" id="IPR012340">
    <property type="entry name" value="NA-bd_OB-fold"/>
</dbReference>
<dbReference type="SUPFAM" id="SSF51735">
    <property type="entry name" value="NAD(P)-binding Rossmann-fold domains"/>
    <property type="match status" value="1"/>
</dbReference>
<name>A0A0A0EI62_9RHOB</name>
<dbReference type="OrthoDB" id="7323764at2"/>
<dbReference type="PANTHER" id="PTHR34075:SF5">
    <property type="entry name" value="BLR3430 PROTEIN"/>
    <property type="match status" value="1"/>
</dbReference>
<gene>
    <name evidence="2" type="ORF">ATO9_07190</name>
</gene>
<proteinExistence type="predicted"/>
<evidence type="ECO:0000313" key="2">
    <source>
        <dbReference type="EMBL" id="KGM49788.1"/>
    </source>
</evidence>
<protein>
    <recommendedName>
        <fullName evidence="1">ChsH2 rubredoxin-like zinc ribbon domain-containing protein</fullName>
    </recommendedName>
</protein>
<dbReference type="EMBL" id="AQQX01000002">
    <property type="protein sequence ID" value="KGM49788.1"/>
    <property type="molecule type" value="Genomic_DNA"/>
</dbReference>
<dbReference type="Pfam" id="PF12172">
    <property type="entry name" value="zf-ChsH2"/>
    <property type="match status" value="1"/>
</dbReference>
<accession>A0A0A0EI62</accession>
<reference evidence="2 3" key="1">
    <citation type="journal article" date="2015" name="Antonie Van Leeuwenhoek">
        <title>Pseudooceanicola atlanticus gen. nov. sp. nov., isolated from surface seawater of the Atlantic Ocean and reclassification of Oceanicola batsensis, Oceanicola marinus, Oceanicola nitratireducens, Oceanicola nanhaiensis, Oceanicola antarcticus and Oceanicola flagellatus, as Pseudooceanicola batsensis comb. nov., Pseudooceanicola marinus comb. nov., Pseudooceanicola nitratireducens comb. nov., Pseudooceanicola nanhaiensis comb. nov., Pseudooceanicola antarcticus comb. nov., and Pseudooceanicola flagellatus comb. nov.</title>
        <authorList>
            <person name="Lai Q."/>
            <person name="Li G."/>
            <person name="Liu X."/>
            <person name="Du Y."/>
            <person name="Sun F."/>
            <person name="Shao Z."/>
        </authorList>
    </citation>
    <scope>NUCLEOTIDE SEQUENCE [LARGE SCALE GENOMIC DNA]</scope>
    <source>
        <strain evidence="2 3">22II-s11g</strain>
    </source>
</reference>
<organism evidence="2 3">
    <name type="scientific">Pseudooceanicola atlanticus</name>
    <dbReference type="NCBI Taxonomy" id="1461694"/>
    <lineage>
        <taxon>Bacteria</taxon>
        <taxon>Pseudomonadati</taxon>
        <taxon>Pseudomonadota</taxon>
        <taxon>Alphaproteobacteria</taxon>
        <taxon>Rhodobacterales</taxon>
        <taxon>Paracoccaceae</taxon>
        <taxon>Pseudooceanicola</taxon>
    </lineage>
</organism>
<comment type="caution">
    <text evidence="2">The sequence shown here is derived from an EMBL/GenBank/DDBJ whole genome shotgun (WGS) entry which is preliminary data.</text>
</comment>
<dbReference type="RefSeq" id="WP_043747174.1">
    <property type="nucleotide sequence ID" value="NZ_AQQX01000002.1"/>
</dbReference>
<dbReference type="Pfam" id="PF00106">
    <property type="entry name" value="adh_short"/>
    <property type="match status" value="1"/>
</dbReference>
<dbReference type="InterPro" id="IPR036291">
    <property type="entry name" value="NAD(P)-bd_dom_sf"/>
</dbReference>
<dbReference type="STRING" id="1461694.ATO9_07190"/>
<sequence length="412" mass="43914">MTRPVPPKKNPLLRTQVPLLPPQPRSLRGHLLIAAAATGRFALQRCAECGTVAYPARDACSECLSPDLPLTDVPAGGTLLSETTIRNTADPYFRRLTPIRQGLIQSDAGPQIIAFLHRDCTPNGRVTLSLKLDAGGQPVVFAFPEGPAAPDAEEDPILRELTADPLHARILLTDGRHPASVALCKALLGAGAAHIFVGVAERWKPSAQIDALAAVEGVELIDLDPRDERSVMDAAADLAGKIEIVVNSAYHYRPGSLLDSGAALRIKDMMEVGALGLVRLSQTFGAAMMGRGADGDRPALAWVNLLSITAQLAHPAAVTYSAAQAAELSVAQSLRGMLRGGGVRVVNVFHGALDIDWFEQVPPPKLGAGALSKGVVDALKRGLEDVYLGAEAEDFRERMDQNPKEVERSRWT</sequence>
<dbReference type="eggNOG" id="COG1028">
    <property type="taxonomic scope" value="Bacteria"/>
</dbReference>
<dbReference type="InterPro" id="IPR022002">
    <property type="entry name" value="ChsH2_Znr"/>
</dbReference>
<keyword evidence="3" id="KW-1185">Reference proteome</keyword>
<evidence type="ECO:0000313" key="3">
    <source>
        <dbReference type="Proteomes" id="UP000030004"/>
    </source>
</evidence>
<dbReference type="Gene3D" id="6.10.30.10">
    <property type="match status" value="1"/>
</dbReference>
<dbReference type="Proteomes" id="UP000030004">
    <property type="component" value="Unassembled WGS sequence"/>
</dbReference>
<dbReference type="PANTHER" id="PTHR34075">
    <property type="entry name" value="BLR3430 PROTEIN"/>
    <property type="match status" value="1"/>
</dbReference>
<dbReference type="SUPFAM" id="SSF50249">
    <property type="entry name" value="Nucleic acid-binding proteins"/>
    <property type="match status" value="1"/>
</dbReference>
<evidence type="ECO:0000259" key="1">
    <source>
        <dbReference type="Pfam" id="PF12172"/>
    </source>
</evidence>
<dbReference type="Gene3D" id="3.40.50.720">
    <property type="entry name" value="NAD(P)-binding Rossmann-like Domain"/>
    <property type="match status" value="1"/>
</dbReference>
<dbReference type="InterPro" id="IPR002347">
    <property type="entry name" value="SDR_fam"/>
</dbReference>
<dbReference type="InterPro" id="IPR052513">
    <property type="entry name" value="Thioester_dehydratase-like"/>
</dbReference>